<dbReference type="PANTHER" id="PTHR43822:SF2">
    <property type="entry name" value="HOMOACONITASE, MITOCHONDRIAL"/>
    <property type="match status" value="1"/>
</dbReference>
<dbReference type="Gene3D" id="3.30.499.10">
    <property type="entry name" value="Aconitase, domain 3"/>
    <property type="match status" value="2"/>
</dbReference>
<keyword evidence="6" id="KW-0028">Amino-acid biosynthesis</keyword>
<dbReference type="PRINTS" id="PR00415">
    <property type="entry name" value="ACONITASE"/>
</dbReference>
<keyword evidence="4 6" id="KW-0411">Iron-sulfur</keyword>
<evidence type="ECO:0000256" key="1">
    <source>
        <dbReference type="ARBA" id="ARBA00022485"/>
    </source>
</evidence>
<evidence type="ECO:0000313" key="9">
    <source>
        <dbReference type="Proteomes" id="UP000077066"/>
    </source>
</evidence>
<keyword evidence="5 6" id="KW-0456">Lyase</keyword>
<evidence type="ECO:0000256" key="6">
    <source>
        <dbReference type="HAMAP-Rule" id="MF_01027"/>
    </source>
</evidence>
<dbReference type="Pfam" id="PF00330">
    <property type="entry name" value="Aconitase"/>
    <property type="match status" value="2"/>
</dbReference>
<dbReference type="NCBIfam" id="TIGR02086">
    <property type="entry name" value="IPMI_arch"/>
    <property type="match status" value="1"/>
</dbReference>
<dbReference type="CDD" id="cd01583">
    <property type="entry name" value="IPMI"/>
    <property type="match status" value="1"/>
</dbReference>
<evidence type="ECO:0000256" key="5">
    <source>
        <dbReference type="ARBA" id="ARBA00023239"/>
    </source>
</evidence>
<dbReference type="NCBIfam" id="NF001614">
    <property type="entry name" value="PRK00402.1"/>
    <property type="match status" value="1"/>
</dbReference>
<dbReference type="InterPro" id="IPR036008">
    <property type="entry name" value="Aconitase_4Fe-4S_dom"/>
</dbReference>
<dbReference type="NCBIfam" id="NF040615">
    <property type="entry name" value="HacA_Meth"/>
    <property type="match status" value="1"/>
</dbReference>
<dbReference type="PANTHER" id="PTHR43822">
    <property type="entry name" value="HOMOACONITASE, MITOCHONDRIAL-RELATED"/>
    <property type="match status" value="1"/>
</dbReference>
<dbReference type="InterPro" id="IPR018136">
    <property type="entry name" value="Aconitase_4Fe-4S_BS"/>
</dbReference>
<sequence length="424" mass="45767">MNITEKILSNAYGKEVSPGEIIEVDIDLCMSHDGTSPPAIKTFEKIADRVWDNKKIAIVFDHAIPANTIGSAEFQKVAREFAKKQNLTNLYSHGEGICHQVLPEKGLVEPGKIIVGADSHTCTYGAFGAFSTGMGATDIAMVYATGKTWFMVPEAFKIEITGKLNGITTSKDIILNIIGDIGSDGATYKSAEFCGDTVDNMDVSSRMTICNMAIEMGAKNGIMEPNKTTLEYLSNRTGKKINSFNIFKSDKDSVYEKEFVFDVSELEPQIACPSDVDNVKPLSNVLGTHIDQGFIGSCTNGRIEDLKQAALILDGNKVHDDVRLVISPASAEIYKIAIEKGYIQTFIDSGAIVCNPGCGPCLGGHMGVLSAGEVSISTTNRNFKGRMGDPESEVYLSNAYVVASSAISGYIEDPENISQSLNKY</sequence>
<keyword evidence="6" id="KW-0432">Leucine biosynthesis</keyword>
<comment type="caution">
    <text evidence="8">The sequence shown here is derived from an EMBL/GenBank/DDBJ whole genome shotgun (WGS) entry which is preliminary data.</text>
</comment>
<dbReference type="OrthoDB" id="255at2157"/>
<evidence type="ECO:0000256" key="4">
    <source>
        <dbReference type="ARBA" id="ARBA00023014"/>
    </source>
</evidence>
<evidence type="ECO:0000256" key="2">
    <source>
        <dbReference type="ARBA" id="ARBA00022723"/>
    </source>
</evidence>
<gene>
    <name evidence="8" type="primary">dmdA_2</name>
    <name evidence="6" type="synonym">leuC</name>
    <name evidence="8" type="ORF">MBFIL_16930</name>
</gene>
<keyword evidence="6" id="KW-0100">Branched-chain amino acid biosynthesis</keyword>
<dbReference type="PROSITE" id="PS00450">
    <property type="entry name" value="ACONITASE_1"/>
    <property type="match status" value="1"/>
</dbReference>
<dbReference type="EC" id="4.2.1.33" evidence="6"/>
<dbReference type="STRING" id="55758.MBFIL_16930"/>
<dbReference type="AlphaFoldDB" id="A0A165ZFB2"/>
<dbReference type="InterPro" id="IPR015931">
    <property type="entry name" value="Acnase/IPM_dHydase_lsu_aba_1/3"/>
</dbReference>
<dbReference type="InterPro" id="IPR001030">
    <property type="entry name" value="Acoase/IPM_deHydtase_lsu_aba"/>
</dbReference>
<dbReference type="InterPro" id="IPR033941">
    <property type="entry name" value="IPMI_cat"/>
</dbReference>
<dbReference type="Proteomes" id="UP000077066">
    <property type="component" value="Unassembled WGS sequence"/>
</dbReference>
<keyword evidence="9" id="KW-1185">Reference proteome</keyword>
<dbReference type="GO" id="GO:0046872">
    <property type="term" value="F:metal ion binding"/>
    <property type="evidence" value="ECO:0007669"/>
    <property type="project" value="UniProtKB-KW"/>
</dbReference>
<keyword evidence="2 6" id="KW-0479">Metal-binding</keyword>
<dbReference type="EMBL" id="LWMT01000268">
    <property type="protein sequence ID" value="KZX10636.1"/>
    <property type="molecule type" value="Genomic_DNA"/>
</dbReference>
<dbReference type="InterPro" id="IPR006251">
    <property type="entry name" value="Homoacnase/IPMdehydase_lsu"/>
</dbReference>
<dbReference type="GO" id="GO:0009098">
    <property type="term" value="P:L-leucine biosynthetic process"/>
    <property type="evidence" value="ECO:0007669"/>
    <property type="project" value="UniProtKB-UniRule"/>
</dbReference>
<feature type="binding site" evidence="6">
    <location>
        <position position="298"/>
    </location>
    <ligand>
        <name>[4Fe-4S] cluster</name>
        <dbReference type="ChEBI" id="CHEBI:49883"/>
    </ligand>
</feature>
<dbReference type="UniPathway" id="UPA00048">
    <property type="reaction ID" value="UER00071"/>
</dbReference>
<keyword evidence="3 6" id="KW-0408">Iron</keyword>
<organism evidence="8 9">
    <name type="scientific">Methanobrevibacter filiformis</name>
    <dbReference type="NCBI Taxonomy" id="55758"/>
    <lineage>
        <taxon>Archaea</taxon>
        <taxon>Methanobacteriati</taxon>
        <taxon>Methanobacteriota</taxon>
        <taxon>Methanomada group</taxon>
        <taxon>Methanobacteria</taxon>
        <taxon>Methanobacteriales</taxon>
        <taxon>Methanobacteriaceae</taxon>
        <taxon>Methanobrevibacter</taxon>
    </lineage>
</organism>
<keyword evidence="1 6" id="KW-0004">4Fe-4S</keyword>
<dbReference type="InterPro" id="IPR050067">
    <property type="entry name" value="IPM_dehydratase_rel_enz"/>
</dbReference>
<comment type="function">
    <text evidence="6">Catalyzes the isomerization between 2-isopropylmalate and 3-isopropylmalate, via the formation of 2-isopropylmaleate.</text>
</comment>
<feature type="binding site" evidence="6">
    <location>
        <position position="361"/>
    </location>
    <ligand>
        <name>[4Fe-4S] cluster</name>
        <dbReference type="ChEBI" id="CHEBI:49883"/>
    </ligand>
</feature>
<reference evidence="8 9" key="1">
    <citation type="submission" date="2016-04" db="EMBL/GenBank/DDBJ databases">
        <title>Genome sequence of Methanobrevibacter filiformis DSM 11501.</title>
        <authorList>
            <person name="Poehlein A."/>
            <person name="Seedorf H."/>
            <person name="Daniel R."/>
        </authorList>
    </citation>
    <scope>NUCLEOTIDE SEQUENCE [LARGE SCALE GENOMIC DNA]</scope>
    <source>
        <strain evidence="8 9">DSM 11501</strain>
    </source>
</reference>
<dbReference type="GO" id="GO:0003861">
    <property type="term" value="F:3-isopropylmalate dehydratase activity"/>
    <property type="evidence" value="ECO:0007669"/>
    <property type="project" value="UniProtKB-UniRule"/>
</dbReference>
<dbReference type="GO" id="GO:0051539">
    <property type="term" value="F:4 iron, 4 sulfur cluster binding"/>
    <property type="evidence" value="ECO:0007669"/>
    <property type="project" value="UniProtKB-KW"/>
</dbReference>
<dbReference type="InterPro" id="IPR011826">
    <property type="entry name" value="HAcnase/IPMdehydase_lsu_prok"/>
</dbReference>
<evidence type="ECO:0000313" key="8">
    <source>
        <dbReference type="EMBL" id="KZX10636.1"/>
    </source>
</evidence>
<comment type="similarity">
    <text evidence="6">Belongs to the aconitase/IPM isomerase family. LeuC type 2 subfamily.</text>
</comment>
<dbReference type="NCBIfam" id="TIGR01343">
    <property type="entry name" value="hacA_fam"/>
    <property type="match status" value="1"/>
</dbReference>
<dbReference type="SUPFAM" id="SSF53732">
    <property type="entry name" value="Aconitase iron-sulfur domain"/>
    <property type="match status" value="1"/>
</dbReference>
<dbReference type="PROSITE" id="PS01244">
    <property type="entry name" value="ACONITASE_2"/>
    <property type="match status" value="1"/>
</dbReference>
<feature type="domain" description="Aconitase/3-isopropylmalate dehydratase large subunit alpha/beta/alpha" evidence="7">
    <location>
        <begin position="6"/>
        <end position="284"/>
    </location>
</feature>
<comment type="catalytic activity">
    <reaction evidence="6">
        <text>(2R,3S)-3-isopropylmalate = (2S)-2-isopropylmalate</text>
        <dbReference type="Rhea" id="RHEA:32287"/>
        <dbReference type="ChEBI" id="CHEBI:1178"/>
        <dbReference type="ChEBI" id="CHEBI:35121"/>
        <dbReference type="EC" id="4.2.1.33"/>
    </reaction>
</comment>
<name>A0A165ZFB2_9EURY</name>
<dbReference type="HAMAP" id="MF_01027">
    <property type="entry name" value="LeuC_type2"/>
    <property type="match status" value="1"/>
</dbReference>
<feature type="binding site" evidence="6">
    <location>
        <position position="358"/>
    </location>
    <ligand>
        <name>[4Fe-4S] cluster</name>
        <dbReference type="ChEBI" id="CHEBI:49883"/>
    </ligand>
</feature>
<proteinExistence type="inferred from homology"/>
<protein>
    <recommendedName>
        <fullName evidence="6">3-isopropylmalate dehydratase large subunit</fullName>
        <ecNumber evidence="6">4.2.1.33</ecNumber>
    </recommendedName>
    <alternativeName>
        <fullName evidence="6">Alpha-IPM isomerase</fullName>
        <shortName evidence="6">IPMI</shortName>
    </alternativeName>
    <alternativeName>
        <fullName evidence="6">Isopropylmalate isomerase</fullName>
    </alternativeName>
</protein>
<dbReference type="PATRIC" id="fig|55758.3.peg.1905"/>
<evidence type="ECO:0000256" key="3">
    <source>
        <dbReference type="ARBA" id="ARBA00023004"/>
    </source>
</evidence>
<feature type="domain" description="Aconitase/3-isopropylmalate dehydratase large subunit alpha/beta/alpha" evidence="7">
    <location>
        <begin position="287"/>
        <end position="409"/>
    </location>
</feature>
<evidence type="ECO:0000259" key="7">
    <source>
        <dbReference type="Pfam" id="PF00330"/>
    </source>
</evidence>
<comment type="subunit">
    <text evidence="6">Heterodimer of LeuC and LeuD.</text>
</comment>
<comment type="pathway">
    <text evidence="6">Amino-acid biosynthesis; L-leucine biosynthesis; L-leucine from 3-methyl-2-oxobutanoate: step 2/4.</text>
</comment>
<accession>A0A165ZFB2</accession>
<dbReference type="RefSeq" id="WP_066973612.1">
    <property type="nucleotide sequence ID" value="NZ_LWMT01000268.1"/>
</dbReference>
<comment type="cofactor">
    <cofactor evidence="6">
        <name>[4Fe-4S] cluster</name>
        <dbReference type="ChEBI" id="CHEBI:49883"/>
    </cofactor>
    <text evidence="6">Binds 1 [4Fe-4S] cluster per subunit.</text>
</comment>